<evidence type="ECO:0000259" key="5">
    <source>
        <dbReference type="PROSITE" id="PS50052"/>
    </source>
</evidence>
<keyword evidence="7" id="KW-1185">Reference proteome</keyword>
<comment type="similarity">
    <text evidence="3">Belongs to the CoaE family.</text>
</comment>
<accession>A0ABY8PPH1</accession>
<reference evidence="6 7" key="1">
    <citation type="submission" date="2021-02" db="EMBL/GenBank/DDBJ databases">
        <title>Characterization of Marinitoga sp. nov. str. BP5-C20A.</title>
        <authorList>
            <person name="Erauso G."/>
            <person name="Postec A."/>
        </authorList>
    </citation>
    <scope>NUCLEOTIDE SEQUENCE [LARGE SCALE GENOMIC DNA]</scope>
    <source>
        <strain evidence="6 7">BP5-C20A</strain>
    </source>
</reference>
<dbReference type="InterPro" id="IPR001977">
    <property type="entry name" value="Depp_CoAkinase"/>
</dbReference>
<dbReference type="PROSITE" id="PS51219">
    <property type="entry name" value="DPCK"/>
    <property type="match status" value="1"/>
</dbReference>
<keyword evidence="3 6" id="KW-0418">Kinase</keyword>
<dbReference type="HAMAP" id="MF_00376">
    <property type="entry name" value="Dephospho_CoA_kinase"/>
    <property type="match status" value="1"/>
</dbReference>
<evidence type="ECO:0000256" key="3">
    <source>
        <dbReference type="HAMAP-Rule" id="MF_00376"/>
    </source>
</evidence>
<evidence type="ECO:0000313" key="6">
    <source>
        <dbReference type="EMBL" id="WGS64494.1"/>
    </source>
</evidence>
<evidence type="ECO:0000256" key="1">
    <source>
        <dbReference type="ARBA" id="ARBA00022741"/>
    </source>
</evidence>
<protein>
    <recommendedName>
        <fullName evidence="3 4">Dephospho-CoA kinase</fullName>
        <ecNumber evidence="3 4">2.7.1.24</ecNumber>
    </recommendedName>
    <alternativeName>
        <fullName evidence="3">Dephosphocoenzyme A kinase</fullName>
    </alternativeName>
</protein>
<dbReference type="InterPro" id="IPR027417">
    <property type="entry name" value="P-loop_NTPase"/>
</dbReference>
<organism evidence="6 7">
    <name type="scientific">Marinitoga aeolica</name>
    <dbReference type="NCBI Taxonomy" id="2809031"/>
    <lineage>
        <taxon>Bacteria</taxon>
        <taxon>Thermotogati</taxon>
        <taxon>Thermotogota</taxon>
        <taxon>Thermotogae</taxon>
        <taxon>Petrotogales</taxon>
        <taxon>Petrotogaceae</taxon>
        <taxon>Marinitoga</taxon>
    </lineage>
</organism>
<dbReference type="EC" id="2.7.1.24" evidence="3 4"/>
<dbReference type="GO" id="GO:0004140">
    <property type="term" value="F:dephospho-CoA kinase activity"/>
    <property type="evidence" value="ECO:0007669"/>
    <property type="project" value="UniProtKB-EC"/>
</dbReference>
<keyword evidence="3" id="KW-0173">Coenzyme A biosynthesis</keyword>
<evidence type="ECO:0000313" key="7">
    <source>
        <dbReference type="Proteomes" id="UP001232493"/>
    </source>
</evidence>
<proteinExistence type="inferred from homology"/>
<comment type="catalytic activity">
    <reaction evidence="3">
        <text>3'-dephospho-CoA + ATP = ADP + CoA + H(+)</text>
        <dbReference type="Rhea" id="RHEA:18245"/>
        <dbReference type="ChEBI" id="CHEBI:15378"/>
        <dbReference type="ChEBI" id="CHEBI:30616"/>
        <dbReference type="ChEBI" id="CHEBI:57287"/>
        <dbReference type="ChEBI" id="CHEBI:57328"/>
        <dbReference type="ChEBI" id="CHEBI:456216"/>
        <dbReference type="EC" id="2.7.1.24"/>
    </reaction>
</comment>
<comment type="subcellular location">
    <subcellularLocation>
        <location evidence="3">Cytoplasm</location>
    </subcellularLocation>
</comment>
<dbReference type="CDD" id="cd02022">
    <property type="entry name" value="DPCK"/>
    <property type="match status" value="1"/>
</dbReference>
<feature type="binding site" evidence="3">
    <location>
        <begin position="11"/>
        <end position="16"/>
    </location>
    <ligand>
        <name>ATP</name>
        <dbReference type="ChEBI" id="CHEBI:30616"/>
    </ligand>
</feature>
<keyword evidence="2 3" id="KW-0067">ATP-binding</keyword>
<dbReference type="EMBL" id="CP069362">
    <property type="protein sequence ID" value="WGS64494.1"/>
    <property type="molecule type" value="Genomic_DNA"/>
</dbReference>
<dbReference type="NCBIfam" id="TIGR00152">
    <property type="entry name" value="dephospho-CoA kinase"/>
    <property type="match status" value="1"/>
</dbReference>
<evidence type="ECO:0000256" key="2">
    <source>
        <dbReference type="ARBA" id="ARBA00022840"/>
    </source>
</evidence>
<dbReference type="Gene3D" id="3.40.50.300">
    <property type="entry name" value="P-loop containing nucleotide triphosphate hydrolases"/>
    <property type="match status" value="1"/>
</dbReference>
<keyword evidence="3" id="KW-0963">Cytoplasm</keyword>
<dbReference type="PROSITE" id="PS50052">
    <property type="entry name" value="GUANYLATE_KINASE_2"/>
    <property type="match status" value="1"/>
</dbReference>
<dbReference type="InterPro" id="IPR008144">
    <property type="entry name" value="Guanylate_kin-like_dom"/>
</dbReference>
<keyword evidence="1 3" id="KW-0547">Nucleotide-binding</keyword>
<dbReference type="PANTHER" id="PTHR10695">
    <property type="entry name" value="DEPHOSPHO-COA KINASE-RELATED"/>
    <property type="match status" value="1"/>
</dbReference>
<sequence length="187" mass="21836">MKIIGITGYAGSGKSTIARILRNLGYVVIDLDVEGHEILKEDETKKKLEKFFGKKIFENNEIRRDKLAKIVFENKNKLELLNSILHPIIKERVKNKIKKSDEEIIFIDGALIEKIGLDEICDYIIFIESSEEKRLKRLVELRKIPVRKAKNIIDSQRNIKYKYDFKIVNNNGLDVIKKELLKILKKI</sequence>
<dbReference type="PANTHER" id="PTHR10695:SF46">
    <property type="entry name" value="BIFUNCTIONAL COENZYME A SYNTHASE-RELATED"/>
    <property type="match status" value="1"/>
</dbReference>
<dbReference type="Proteomes" id="UP001232493">
    <property type="component" value="Chromosome"/>
</dbReference>
<feature type="domain" description="Guanylate kinase-like" evidence="5">
    <location>
        <begin position="1"/>
        <end position="185"/>
    </location>
</feature>
<evidence type="ECO:0000256" key="4">
    <source>
        <dbReference type="NCBIfam" id="TIGR00152"/>
    </source>
</evidence>
<comment type="pathway">
    <text evidence="3">Cofactor biosynthesis; coenzyme A biosynthesis; CoA from (R)-pantothenate: step 5/5.</text>
</comment>
<dbReference type="SUPFAM" id="SSF52540">
    <property type="entry name" value="P-loop containing nucleoside triphosphate hydrolases"/>
    <property type="match status" value="1"/>
</dbReference>
<name>A0ABY8PPH1_9BACT</name>
<gene>
    <name evidence="3" type="primary">coaE</name>
    <name evidence="6" type="ORF">JRV97_08955</name>
</gene>
<dbReference type="RefSeq" id="WP_280998184.1">
    <property type="nucleotide sequence ID" value="NZ_CP069362.1"/>
</dbReference>
<keyword evidence="3 6" id="KW-0808">Transferase</keyword>
<comment type="function">
    <text evidence="3">Catalyzes the phosphorylation of the 3'-hydroxyl group of dephosphocoenzyme A to form coenzyme A.</text>
</comment>
<dbReference type="Pfam" id="PF01121">
    <property type="entry name" value="CoaE"/>
    <property type="match status" value="1"/>
</dbReference>